<dbReference type="AlphaFoldDB" id="A0A437S7R4"/>
<dbReference type="Pfam" id="PF02734">
    <property type="entry name" value="Dak2"/>
    <property type="match status" value="1"/>
</dbReference>
<reference evidence="10 11" key="1">
    <citation type="submission" date="2018-11" db="EMBL/GenBank/DDBJ databases">
        <title>Genome sequencing and assembly of Anaerosphaera sp. nov., GS7-6-2.</title>
        <authorList>
            <person name="Rettenmaier R."/>
            <person name="Liebl W."/>
            <person name="Zverlov V."/>
        </authorList>
    </citation>
    <scope>NUCLEOTIDE SEQUENCE [LARGE SCALE GENOMIC DNA]</scope>
    <source>
        <strain evidence="10 11">GS7-6-2</strain>
    </source>
</reference>
<proteinExistence type="predicted"/>
<dbReference type="Gene3D" id="1.25.40.340">
    <property type="match status" value="1"/>
</dbReference>
<evidence type="ECO:0000256" key="8">
    <source>
        <dbReference type="ARBA" id="ARBA00055771"/>
    </source>
</evidence>
<evidence type="ECO:0000313" key="11">
    <source>
        <dbReference type="Proteomes" id="UP000288812"/>
    </source>
</evidence>
<dbReference type="GO" id="GO:0019563">
    <property type="term" value="P:glycerol catabolic process"/>
    <property type="evidence" value="ECO:0007669"/>
    <property type="project" value="TreeGrafter"/>
</dbReference>
<protein>
    <recommendedName>
        <fullName evidence="3">phosphoenolpyruvate--glycerone phosphotransferase</fullName>
        <ecNumber evidence="3">2.7.1.121</ecNumber>
    </recommendedName>
</protein>
<comment type="subunit">
    <text evidence="7">Homodimer. The dihydroxyacetone kinase complex is composed of a homodimer of DhaM, a homodimer of DhaK and the subunit DhaL.</text>
</comment>
<comment type="pathway">
    <text evidence="2">Polyol metabolism; glycerol degradation.</text>
</comment>
<evidence type="ECO:0000256" key="1">
    <source>
        <dbReference type="ARBA" id="ARBA00001113"/>
    </source>
</evidence>
<accession>A0A437S7R4</accession>
<dbReference type="GO" id="GO:0047324">
    <property type="term" value="F:phosphoenolpyruvate-glycerone phosphotransferase activity"/>
    <property type="evidence" value="ECO:0007669"/>
    <property type="project" value="UniProtKB-EC"/>
</dbReference>
<dbReference type="InterPro" id="IPR004007">
    <property type="entry name" value="DhaL_dom"/>
</dbReference>
<evidence type="ECO:0000256" key="4">
    <source>
        <dbReference type="ARBA" id="ARBA00022679"/>
    </source>
</evidence>
<evidence type="ECO:0000256" key="3">
    <source>
        <dbReference type="ARBA" id="ARBA00012095"/>
    </source>
</evidence>
<evidence type="ECO:0000256" key="7">
    <source>
        <dbReference type="ARBA" id="ARBA00046577"/>
    </source>
</evidence>
<dbReference type="SUPFAM" id="SSF101473">
    <property type="entry name" value="DhaL-like"/>
    <property type="match status" value="1"/>
</dbReference>
<dbReference type="FunFam" id="1.25.40.340:FF:000002">
    <property type="entry name" value="Dihydroxyacetone kinase, L subunit"/>
    <property type="match status" value="1"/>
</dbReference>
<sequence length="213" mass="23158">MLINKMVFHSMFKEVAELWEENIQRLTDIDSRFGDGDHGVTIGKMSKLILNELHNWKDESIADFIKTLEREILNVSGGSAGPLYGTMIGGLAKPLTNEEEIDASLLKGMFSGSLSELQELTKATVGDKTMMDALIPAVKAAKSTEGTPLEILKAASDAAEKGLRDTENMVSKFGRARSYGDKTLGTEDAGAASTSLFFQGLYKGALKEFKTEL</sequence>
<keyword evidence="4" id="KW-0808">Transferase</keyword>
<evidence type="ECO:0000313" key="10">
    <source>
        <dbReference type="EMBL" id="RVU55022.1"/>
    </source>
</evidence>
<dbReference type="PROSITE" id="PS51480">
    <property type="entry name" value="DHAL"/>
    <property type="match status" value="1"/>
</dbReference>
<evidence type="ECO:0000259" key="9">
    <source>
        <dbReference type="PROSITE" id="PS51480"/>
    </source>
</evidence>
<keyword evidence="6" id="KW-0319">Glycerol metabolism</keyword>
<organism evidence="10 11">
    <name type="scientific">Anaerosphaera multitolerans</name>
    <dbReference type="NCBI Taxonomy" id="2487351"/>
    <lineage>
        <taxon>Bacteria</taxon>
        <taxon>Bacillati</taxon>
        <taxon>Bacillota</taxon>
        <taxon>Tissierellia</taxon>
        <taxon>Tissierellales</taxon>
        <taxon>Peptoniphilaceae</taxon>
        <taxon>Anaerosphaera</taxon>
    </lineage>
</organism>
<name>A0A437S7R4_9FIRM</name>
<dbReference type="GO" id="GO:0004371">
    <property type="term" value="F:glycerone kinase activity"/>
    <property type="evidence" value="ECO:0007669"/>
    <property type="project" value="InterPro"/>
</dbReference>
<dbReference type="RefSeq" id="WP_127723999.1">
    <property type="nucleotide sequence ID" value="NZ_RLIH01000004.1"/>
</dbReference>
<dbReference type="OrthoDB" id="9800291at2"/>
<dbReference type="EMBL" id="RLIH01000004">
    <property type="protein sequence ID" value="RVU55022.1"/>
    <property type="molecule type" value="Genomic_DNA"/>
</dbReference>
<dbReference type="PANTHER" id="PTHR28629:SF4">
    <property type="entry name" value="TRIOKINASE_FMN CYCLASE"/>
    <property type="match status" value="1"/>
</dbReference>
<comment type="catalytic activity">
    <reaction evidence="1">
        <text>dihydroxyacetone + phosphoenolpyruvate = dihydroxyacetone phosphate + pyruvate</text>
        <dbReference type="Rhea" id="RHEA:18381"/>
        <dbReference type="ChEBI" id="CHEBI:15361"/>
        <dbReference type="ChEBI" id="CHEBI:16016"/>
        <dbReference type="ChEBI" id="CHEBI:57642"/>
        <dbReference type="ChEBI" id="CHEBI:58702"/>
        <dbReference type="EC" id="2.7.1.121"/>
    </reaction>
</comment>
<evidence type="ECO:0000256" key="6">
    <source>
        <dbReference type="ARBA" id="ARBA00022798"/>
    </source>
</evidence>
<dbReference type="EC" id="2.7.1.121" evidence="3"/>
<keyword evidence="11" id="KW-1185">Reference proteome</keyword>
<dbReference type="PANTHER" id="PTHR28629">
    <property type="entry name" value="TRIOKINASE/FMN CYCLASE"/>
    <property type="match status" value="1"/>
</dbReference>
<comment type="function">
    <text evidence="8">ADP-binding subunit of the dihydroxyacetone kinase, which is responsible for the phosphoenolpyruvate (PEP)-dependent phosphorylation of dihydroxyacetone. DhaL-ADP is converted to DhaL-ATP via a phosphoryl group transfer from DhaM and transmits it to dihydroxyacetone binds to DhaK.</text>
</comment>
<dbReference type="InterPro" id="IPR050861">
    <property type="entry name" value="Dihydroxyacetone_Kinase"/>
</dbReference>
<evidence type="ECO:0000256" key="5">
    <source>
        <dbReference type="ARBA" id="ARBA00022777"/>
    </source>
</evidence>
<dbReference type="SMART" id="SM01120">
    <property type="entry name" value="Dak2"/>
    <property type="match status" value="1"/>
</dbReference>
<dbReference type="GO" id="GO:0005829">
    <property type="term" value="C:cytosol"/>
    <property type="evidence" value="ECO:0007669"/>
    <property type="project" value="TreeGrafter"/>
</dbReference>
<feature type="domain" description="DhaL" evidence="9">
    <location>
        <begin position="6"/>
        <end position="203"/>
    </location>
</feature>
<dbReference type="InterPro" id="IPR036117">
    <property type="entry name" value="DhaL_dom_sf"/>
</dbReference>
<evidence type="ECO:0000256" key="2">
    <source>
        <dbReference type="ARBA" id="ARBA00004745"/>
    </source>
</evidence>
<dbReference type="Proteomes" id="UP000288812">
    <property type="component" value="Unassembled WGS sequence"/>
</dbReference>
<comment type="caution">
    <text evidence="10">The sequence shown here is derived from an EMBL/GenBank/DDBJ whole genome shotgun (WGS) entry which is preliminary data.</text>
</comment>
<keyword evidence="5 10" id="KW-0418">Kinase</keyword>
<gene>
    <name evidence="10" type="ORF">EF514_03790</name>
</gene>